<dbReference type="InterPro" id="IPR036390">
    <property type="entry name" value="WH_DNA-bd_sf"/>
</dbReference>
<dbReference type="Gene3D" id="1.10.10.10">
    <property type="entry name" value="Winged helix-like DNA-binding domain superfamily/Winged helix DNA-binding domain"/>
    <property type="match status" value="1"/>
</dbReference>
<dbReference type="Proteomes" id="UP001212170">
    <property type="component" value="Unassembled WGS sequence"/>
</dbReference>
<proteinExistence type="predicted"/>
<dbReference type="EMBL" id="JAMZNK010000001">
    <property type="protein sequence ID" value="MDA6068134.1"/>
    <property type="molecule type" value="Genomic_DNA"/>
</dbReference>
<dbReference type="RefSeq" id="WP_271334013.1">
    <property type="nucleotide sequence ID" value="NZ_JAMZNK010000001.1"/>
</dbReference>
<reference evidence="2 3" key="1">
    <citation type="journal article" date="2023" name="Chemosphere">
        <title>Whole genome analysis of Flavobacterium aziz-sancarii sp. nov., isolated from Ardley Island (Antarctica), revealed a rich resistome and bioremediation potential.</title>
        <authorList>
            <person name="Otur C."/>
            <person name="Okay S."/>
            <person name="Kurt-Kizildogan A."/>
        </authorList>
    </citation>
    <scope>NUCLEOTIDE SEQUENCE [LARGE SCALE GENOMIC DNA]</scope>
    <source>
        <strain evidence="2 3">AC</strain>
    </source>
</reference>
<dbReference type="PANTHER" id="PTHR39515:SF2">
    <property type="entry name" value="HTH-TYPE TRANSCRIPTIONAL REGULATOR RV0880"/>
    <property type="match status" value="1"/>
</dbReference>
<sequence length="142" mass="16331">MQTKELASSLRTVISLLHKSLRKQMYSINTLSLTEMETVGHLIRNTRLLPSELANLTRVKTQSMSQIIKKFEGLEIITRTPSTEDGRKVYISLTEYGKQAVEKTRFDRDEWLTEAISQTLTKEEKELLEKAIPILNKIVPLN</sequence>
<comment type="caution">
    <text evidence="2">The sequence shown here is derived from an EMBL/GenBank/DDBJ whole genome shotgun (WGS) entry which is preliminary data.</text>
</comment>
<feature type="domain" description="HTH marR-type" evidence="1">
    <location>
        <begin position="3"/>
        <end position="137"/>
    </location>
</feature>
<evidence type="ECO:0000313" key="3">
    <source>
        <dbReference type="Proteomes" id="UP001212170"/>
    </source>
</evidence>
<dbReference type="InterPro" id="IPR036388">
    <property type="entry name" value="WH-like_DNA-bd_sf"/>
</dbReference>
<dbReference type="PANTHER" id="PTHR39515">
    <property type="entry name" value="CONSERVED PROTEIN"/>
    <property type="match status" value="1"/>
</dbReference>
<accession>A0ABT4W6E6</accession>
<dbReference type="SMART" id="SM00347">
    <property type="entry name" value="HTH_MARR"/>
    <property type="match status" value="1"/>
</dbReference>
<dbReference type="InterPro" id="IPR000835">
    <property type="entry name" value="HTH_MarR-typ"/>
</dbReference>
<name>A0ABT4W6E6_9FLAO</name>
<protein>
    <submittedName>
        <fullName evidence="2">MarR family transcriptional regulator</fullName>
    </submittedName>
</protein>
<dbReference type="PROSITE" id="PS50995">
    <property type="entry name" value="HTH_MARR_2"/>
    <property type="match status" value="1"/>
</dbReference>
<dbReference type="SUPFAM" id="SSF46785">
    <property type="entry name" value="Winged helix' DNA-binding domain"/>
    <property type="match status" value="1"/>
</dbReference>
<dbReference type="Pfam" id="PF12802">
    <property type="entry name" value="MarR_2"/>
    <property type="match status" value="1"/>
</dbReference>
<dbReference type="PRINTS" id="PR00598">
    <property type="entry name" value="HTHMARR"/>
</dbReference>
<evidence type="ECO:0000313" key="2">
    <source>
        <dbReference type="EMBL" id="MDA6068134.1"/>
    </source>
</evidence>
<gene>
    <name evidence="2" type="ORF">NJT12_00755</name>
</gene>
<dbReference type="Gene3D" id="1.10.287.100">
    <property type="match status" value="1"/>
</dbReference>
<dbReference type="InterPro" id="IPR052526">
    <property type="entry name" value="HTH-type_Bedaq_tolerance"/>
</dbReference>
<keyword evidence="3" id="KW-1185">Reference proteome</keyword>
<evidence type="ECO:0000259" key="1">
    <source>
        <dbReference type="PROSITE" id="PS50995"/>
    </source>
</evidence>
<organism evidence="2 3">
    <name type="scientific">Flavobacterium azizsancarii</name>
    <dbReference type="NCBI Taxonomy" id="2961580"/>
    <lineage>
        <taxon>Bacteria</taxon>
        <taxon>Pseudomonadati</taxon>
        <taxon>Bacteroidota</taxon>
        <taxon>Flavobacteriia</taxon>
        <taxon>Flavobacteriales</taxon>
        <taxon>Flavobacteriaceae</taxon>
        <taxon>Flavobacterium</taxon>
    </lineage>
</organism>